<dbReference type="InterPro" id="IPR000719">
    <property type="entry name" value="Prot_kinase_dom"/>
</dbReference>
<organism evidence="2 3">
    <name type="scientific">Rhizophagus clarus</name>
    <dbReference type="NCBI Taxonomy" id="94130"/>
    <lineage>
        <taxon>Eukaryota</taxon>
        <taxon>Fungi</taxon>
        <taxon>Fungi incertae sedis</taxon>
        <taxon>Mucoromycota</taxon>
        <taxon>Glomeromycotina</taxon>
        <taxon>Glomeromycetes</taxon>
        <taxon>Glomerales</taxon>
        <taxon>Glomeraceae</taxon>
        <taxon>Rhizophagus</taxon>
    </lineage>
</organism>
<dbReference type="GO" id="GO:0005886">
    <property type="term" value="C:plasma membrane"/>
    <property type="evidence" value="ECO:0007669"/>
    <property type="project" value="TreeGrafter"/>
</dbReference>
<dbReference type="PROSITE" id="PS50011">
    <property type="entry name" value="PROTEIN_KINASE_DOM"/>
    <property type="match status" value="1"/>
</dbReference>
<dbReference type="InterPro" id="IPR001245">
    <property type="entry name" value="Ser-Thr/Tyr_kinase_cat_dom"/>
</dbReference>
<protein>
    <submittedName>
        <fullName evidence="2">Kinase-like domain-containing protein</fullName>
    </submittedName>
</protein>
<dbReference type="Pfam" id="PF07714">
    <property type="entry name" value="PK_Tyr_Ser-Thr"/>
    <property type="match status" value="1"/>
</dbReference>
<dbReference type="AlphaFoldDB" id="A0A8H3R6Y7"/>
<dbReference type="SMART" id="SM00220">
    <property type="entry name" value="S_TKc"/>
    <property type="match status" value="1"/>
</dbReference>
<comment type="caution">
    <text evidence="2">The sequence shown here is derived from an EMBL/GenBank/DDBJ whole genome shotgun (WGS) entry which is preliminary data.</text>
</comment>
<sequence length="333" mass="38986">MEEKPKNLWKDVDWEKYQNHVTISCGSTTEERAVYMEDLEKRKQVYGICGECNEPGTGWKWCQPCNAKRFKNNFKNWTSGNQDIDELIQQSQLNAVHYKMRLEWIPFEKFQNVTFIVKGNSSKIYSAKWNEGCIRYWDIENNKWSRNPKIVALKSLDNSGVTITNKIKPHLQIYPFNVVHCYGVTQDPNTKEYMMVLNYCENGDLRNYLNKSENYIDFGSKIFLLLGIARGLINIHNAGFVHKNFHSDLITKCWDAEIDNRPTTKELCQILKKWDDDIKGNQDSEICLQIKEYDGIGENKFKNKSSEEKPEIHPQAIYTSRFLNFKNLSSTSD</sequence>
<dbReference type="GO" id="GO:0004714">
    <property type="term" value="F:transmembrane receptor protein tyrosine kinase activity"/>
    <property type="evidence" value="ECO:0007669"/>
    <property type="project" value="TreeGrafter"/>
</dbReference>
<evidence type="ECO:0000313" key="2">
    <source>
        <dbReference type="EMBL" id="GET02185.1"/>
    </source>
</evidence>
<dbReference type="PANTHER" id="PTHR24416">
    <property type="entry name" value="TYROSINE-PROTEIN KINASE RECEPTOR"/>
    <property type="match status" value="1"/>
</dbReference>
<dbReference type="GO" id="GO:0043235">
    <property type="term" value="C:receptor complex"/>
    <property type="evidence" value="ECO:0007669"/>
    <property type="project" value="TreeGrafter"/>
</dbReference>
<dbReference type="PANTHER" id="PTHR24416:SF600">
    <property type="entry name" value="PDGF- AND VEGF-RECEPTOR RELATED, ISOFORM J"/>
    <property type="match status" value="1"/>
</dbReference>
<proteinExistence type="predicted"/>
<name>A0A8H3R6Y7_9GLOM</name>
<dbReference type="InterPro" id="IPR011009">
    <property type="entry name" value="Kinase-like_dom_sf"/>
</dbReference>
<reference evidence="2" key="1">
    <citation type="submission" date="2019-10" db="EMBL/GenBank/DDBJ databases">
        <title>Conservation and host-specific expression of non-tandemly repeated heterogenous ribosome RNA gene in arbuscular mycorrhizal fungi.</title>
        <authorList>
            <person name="Maeda T."/>
            <person name="Kobayashi Y."/>
            <person name="Nakagawa T."/>
            <person name="Ezawa T."/>
            <person name="Yamaguchi K."/>
            <person name="Bino T."/>
            <person name="Nishimoto Y."/>
            <person name="Shigenobu S."/>
            <person name="Kawaguchi M."/>
        </authorList>
    </citation>
    <scope>NUCLEOTIDE SEQUENCE</scope>
    <source>
        <strain evidence="2">HR1</strain>
    </source>
</reference>
<dbReference type="SUPFAM" id="SSF56112">
    <property type="entry name" value="Protein kinase-like (PK-like)"/>
    <property type="match status" value="1"/>
</dbReference>
<dbReference type="GO" id="GO:0005524">
    <property type="term" value="F:ATP binding"/>
    <property type="evidence" value="ECO:0007669"/>
    <property type="project" value="InterPro"/>
</dbReference>
<evidence type="ECO:0000259" key="1">
    <source>
        <dbReference type="PROSITE" id="PS50011"/>
    </source>
</evidence>
<dbReference type="OrthoDB" id="2392649at2759"/>
<dbReference type="EMBL" id="BLAL01000304">
    <property type="protein sequence ID" value="GET02185.1"/>
    <property type="molecule type" value="Genomic_DNA"/>
</dbReference>
<keyword evidence="2" id="KW-0418">Kinase</keyword>
<gene>
    <name evidence="2" type="ORF">RCL2_002856600</name>
</gene>
<feature type="domain" description="Protein kinase" evidence="1">
    <location>
        <begin position="110"/>
        <end position="333"/>
    </location>
</feature>
<dbReference type="Proteomes" id="UP000615446">
    <property type="component" value="Unassembled WGS sequence"/>
</dbReference>
<keyword evidence="2" id="KW-0808">Transferase</keyword>
<dbReference type="InterPro" id="IPR050122">
    <property type="entry name" value="RTK"/>
</dbReference>
<dbReference type="GO" id="GO:0007169">
    <property type="term" value="P:cell surface receptor protein tyrosine kinase signaling pathway"/>
    <property type="evidence" value="ECO:0007669"/>
    <property type="project" value="TreeGrafter"/>
</dbReference>
<accession>A0A8H3R6Y7</accession>
<evidence type="ECO:0000313" key="3">
    <source>
        <dbReference type="Proteomes" id="UP000615446"/>
    </source>
</evidence>
<dbReference type="Gene3D" id="1.10.510.10">
    <property type="entry name" value="Transferase(Phosphotransferase) domain 1"/>
    <property type="match status" value="1"/>
</dbReference>